<keyword evidence="2" id="KW-1185">Reference proteome</keyword>
<dbReference type="Proteomes" id="UP001159363">
    <property type="component" value="Chromosome 12"/>
</dbReference>
<organism evidence="1 2">
    <name type="scientific">Dryococelus australis</name>
    <dbReference type="NCBI Taxonomy" id="614101"/>
    <lineage>
        <taxon>Eukaryota</taxon>
        <taxon>Metazoa</taxon>
        <taxon>Ecdysozoa</taxon>
        <taxon>Arthropoda</taxon>
        <taxon>Hexapoda</taxon>
        <taxon>Insecta</taxon>
        <taxon>Pterygota</taxon>
        <taxon>Neoptera</taxon>
        <taxon>Polyneoptera</taxon>
        <taxon>Phasmatodea</taxon>
        <taxon>Verophasmatodea</taxon>
        <taxon>Anareolatae</taxon>
        <taxon>Phasmatidae</taxon>
        <taxon>Eurycanthinae</taxon>
        <taxon>Dryococelus</taxon>
    </lineage>
</organism>
<accession>A0ABQ9GB34</accession>
<evidence type="ECO:0000313" key="1">
    <source>
        <dbReference type="EMBL" id="KAJ8869632.1"/>
    </source>
</evidence>
<protein>
    <submittedName>
        <fullName evidence="1">Uncharacterized protein</fullName>
    </submittedName>
</protein>
<sequence length="94" mass="10956">MVKSNIIASIMNPHWPSHPWLWYTEMVEFKYNLEKMPFSSPDTRQNGNSLISLQIFHTTGLQERILANKSVVKNYQIPHICDTMGLLCMQKDAF</sequence>
<name>A0ABQ9GB34_9NEOP</name>
<reference evidence="1 2" key="1">
    <citation type="submission" date="2023-02" db="EMBL/GenBank/DDBJ databases">
        <title>LHISI_Scaffold_Assembly.</title>
        <authorList>
            <person name="Stuart O.P."/>
            <person name="Cleave R."/>
            <person name="Magrath M.J.L."/>
            <person name="Mikheyev A.S."/>
        </authorList>
    </citation>
    <scope>NUCLEOTIDE SEQUENCE [LARGE SCALE GENOMIC DNA]</scope>
    <source>
        <strain evidence="1">Daus_M_001</strain>
        <tissue evidence="1">Leg muscle</tissue>
    </source>
</reference>
<evidence type="ECO:0000313" key="2">
    <source>
        <dbReference type="Proteomes" id="UP001159363"/>
    </source>
</evidence>
<dbReference type="EMBL" id="JARBHB010000013">
    <property type="protein sequence ID" value="KAJ8869632.1"/>
    <property type="molecule type" value="Genomic_DNA"/>
</dbReference>
<gene>
    <name evidence="1" type="ORF">PR048_028625</name>
</gene>
<comment type="caution">
    <text evidence="1">The sequence shown here is derived from an EMBL/GenBank/DDBJ whole genome shotgun (WGS) entry which is preliminary data.</text>
</comment>
<proteinExistence type="predicted"/>